<dbReference type="PIRSF" id="PIRSF001434">
    <property type="entry name" value="CGS"/>
    <property type="match status" value="1"/>
</dbReference>
<dbReference type="Pfam" id="PF01053">
    <property type="entry name" value="Cys_Met_Meta_PP"/>
    <property type="match status" value="1"/>
</dbReference>
<evidence type="ECO:0000256" key="9">
    <source>
        <dbReference type="RuleBase" id="RU362118"/>
    </source>
</evidence>
<evidence type="ECO:0000256" key="6">
    <source>
        <dbReference type="ARBA" id="ARBA00068008"/>
    </source>
</evidence>
<accession>A0A5M3WCS2</accession>
<comment type="similarity">
    <text evidence="2 9">Belongs to the trans-sulfuration enzymes family.</text>
</comment>
<dbReference type="SUPFAM" id="SSF53383">
    <property type="entry name" value="PLP-dependent transferases"/>
    <property type="match status" value="1"/>
</dbReference>
<name>A0A5M3WCS2_9ACTN</name>
<dbReference type="OrthoDB" id="9780685at2"/>
<dbReference type="GO" id="GO:0004123">
    <property type="term" value="F:cystathionine gamma-lyase activity"/>
    <property type="evidence" value="ECO:0007669"/>
    <property type="project" value="TreeGrafter"/>
</dbReference>
<evidence type="ECO:0000256" key="8">
    <source>
        <dbReference type="PIRSR" id="PIRSR001434-2"/>
    </source>
</evidence>
<keyword evidence="3 8" id="KW-0663">Pyridoxal phosphate</keyword>
<gene>
    <name evidence="10" type="ORF">Acor_69490</name>
</gene>
<dbReference type="EMBL" id="BLAD01000088">
    <property type="protein sequence ID" value="GES04881.1"/>
    <property type="molecule type" value="Genomic_DNA"/>
</dbReference>
<dbReference type="Gene3D" id="3.90.1150.10">
    <property type="entry name" value="Aspartate Aminotransferase, domain 1"/>
    <property type="match status" value="1"/>
</dbReference>
<dbReference type="NCBIfam" id="NF005871">
    <property type="entry name" value="PRK07811.1"/>
    <property type="match status" value="1"/>
</dbReference>
<dbReference type="PANTHER" id="PTHR11808">
    <property type="entry name" value="TRANS-SULFURATION ENZYME FAMILY MEMBER"/>
    <property type="match status" value="1"/>
</dbReference>
<evidence type="ECO:0000256" key="2">
    <source>
        <dbReference type="ARBA" id="ARBA00009077"/>
    </source>
</evidence>
<dbReference type="Gene3D" id="3.40.640.10">
    <property type="entry name" value="Type I PLP-dependent aspartate aminotransferase-like (Major domain)"/>
    <property type="match status" value="1"/>
</dbReference>
<dbReference type="InterPro" id="IPR015422">
    <property type="entry name" value="PyrdxlP-dep_Trfase_small"/>
</dbReference>
<comment type="caution">
    <text evidence="10">The sequence shown here is derived from an EMBL/GenBank/DDBJ whole genome shotgun (WGS) entry which is preliminary data.</text>
</comment>
<dbReference type="AlphaFoldDB" id="A0A5M3WCS2"/>
<feature type="modified residue" description="N6-(pyridoxal phosphate)lysine" evidence="8">
    <location>
        <position position="199"/>
    </location>
</feature>
<dbReference type="InterPro" id="IPR015421">
    <property type="entry name" value="PyrdxlP-dep_Trfase_major"/>
</dbReference>
<dbReference type="Proteomes" id="UP000334990">
    <property type="component" value="Unassembled WGS sequence"/>
</dbReference>
<dbReference type="InterPro" id="IPR015424">
    <property type="entry name" value="PyrdxlP-dep_Trfase"/>
</dbReference>
<dbReference type="GO" id="GO:0019346">
    <property type="term" value="P:transsulfuration"/>
    <property type="evidence" value="ECO:0007669"/>
    <property type="project" value="InterPro"/>
</dbReference>
<evidence type="ECO:0000256" key="5">
    <source>
        <dbReference type="ARBA" id="ARBA00066530"/>
    </source>
</evidence>
<dbReference type="GO" id="GO:0030170">
    <property type="term" value="F:pyridoxal phosphate binding"/>
    <property type="evidence" value="ECO:0007669"/>
    <property type="project" value="InterPro"/>
</dbReference>
<dbReference type="CDD" id="cd00614">
    <property type="entry name" value="CGS_like"/>
    <property type="match status" value="1"/>
</dbReference>
<dbReference type="EC" id="2.5.1.48" evidence="5"/>
<evidence type="ECO:0000256" key="4">
    <source>
        <dbReference type="ARBA" id="ARBA00051441"/>
    </source>
</evidence>
<dbReference type="FunFam" id="3.90.1150.10:FF:000008">
    <property type="entry name" value="Cystathionine gamma-synthase"/>
    <property type="match status" value="1"/>
</dbReference>
<dbReference type="FunFam" id="3.40.640.10:FF:000009">
    <property type="entry name" value="Cystathionine gamma-synthase homolog"/>
    <property type="match status" value="1"/>
</dbReference>
<dbReference type="GO" id="GO:0019343">
    <property type="term" value="P:cysteine biosynthetic process via cystathionine"/>
    <property type="evidence" value="ECO:0007669"/>
    <property type="project" value="TreeGrafter"/>
</dbReference>
<proteinExistence type="inferred from homology"/>
<evidence type="ECO:0000313" key="10">
    <source>
        <dbReference type="EMBL" id="GES04881.1"/>
    </source>
</evidence>
<evidence type="ECO:0000256" key="7">
    <source>
        <dbReference type="ARBA" id="ARBA00083849"/>
    </source>
</evidence>
<keyword evidence="11" id="KW-1185">Reference proteome</keyword>
<evidence type="ECO:0000256" key="1">
    <source>
        <dbReference type="ARBA" id="ARBA00001933"/>
    </source>
</evidence>
<comment type="catalytic activity">
    <reaction evidence="4">
        <text>O-succinyl-L-homoserine + L-cysteine = L,L-cystathionine + succinate + H(+)</text>
        <dbReference type="Rhea" id="RHEA:20397"/>
        <dbReference type="ChEBI" id="CHEBI:15378"/>
        <dbReference type="ChEBI" id="CHEBI:30031"/>
        <dbReference type="ChEBI" id="CHEBI:35235"/>
        <dbReference type="ChEBI" id="CHEBI:57661"/>
        <dbReference type="ChEBI" id="CHEBI:58161"/>
        <dbReference type="EC" id="2.5.1.48"/>
    </reaction>
</comment>
<dbReference type="InterPro" id="IPR000277">
    <property type="entry name" value="Cys/Met-Metab_PyrdxlP-dep_enz"/>
</dbReference>
<dbReference type="GO" id="GO:0003962">
    <property type="term" value="F:cystathionine gamma-synthase activity"/>
    <property type="evidence" value="ECO:0007669"/>
    <property type="project" value="UniProtKB-EC"/>
</dbReference>
<dbReference type="RefSeq" id="WP_155340936.1">
    <property type="nucleotide sequence ID" value="NZ_BAAABN010000035.1"/>
</dbReference>
<dbReference type="GO" id="GO:0005737">
    <property type="term" value="C:cytoplasm"/>
    <property type="evidence" value="ECO:0007669"/>
    <property type="project" value="TreeGrafter"/>
</dbReference>
<protein>
    <recommendedName>
        <fullName evidence="6">Cystathionine gamma-synthase</fullName>
        <ecNumber evidence="5">2.5.1.48</ecNumber>
    </recommendedName>
    <alternativeName>
        <fullName evidence="7">O-succinylhomoserine (thiol)-lyase</fullName>
    </alternativeName>
</protein>
<organism evidence="10 11">
    <name type="scientific">Acrocarpospora corrugata</name>
    <dbReference type="NCBI Taxonomy" id="35763"/>
    <lineage>
        <taxon>Bacteria</taxon>
        <taxon>Bacillati</taxon>
        <taxon>Actinomycetota</taxon>
        <taxon>Actinomycetes</taxon>
        <taxon>Streptosporangiales</taxon>
        <taxon>Streptosporangiaceae</taxon>
        <taxon>Acrocarpospora</taxon>
    </lineage>
</organism>
<sequence>MTEGFETLAIHAGQEADPLTGAVVPPIYAVSTYKQDGVGGLRSGYEYSRSANPTRTALEECLAAVEGGARGLAFASGLAAEDTLLRAVCRPGDHVIIPNDAYGGTYRLFAKVLAAWGLSYDPVPLGDVAAVRAAVRTETKVIWVETPTNPLLGIADIAALASVAHDAEALLVVDNTFASPYLQQPLALGADAVVHSTTKYVGGHSDVIGGALVAGSAELGERLAYHQNAMGAVAGPFDAWLTLRGLKTLGVRMDRHCDNAERIVDLLRAHRKVTEVLYPGLPTHPGHEIAAKQMKRFGGMISFRVAGGEDAAVEVCNRTRLFTLGESLGGVESLIEHPGRMTHASAAGSPLEVPGDLVRLSVGIETVDDLVADLSQALG</sequence>
<comment type="cofactor">
    <cofactor evidence="1 9">
        <name>pyridoxal 5'-phosphate</name>
        <dbReference type="ChEBI" id="CHEBI:597326"/>
    </cofactor>
</comment>
<evidence type="ECO:0000313" key="11">
    <source>
        <dbReference type="Proteomes" id="UP000334990"/>
    </source>
</evidence>
<evidence type="ECO:0000256" key="3">
    <source>
        <dbReference type="ARBA" id="ARBA00022898"/>
    </source>
</evidence>
<reference evidence="10 11" key="1">
    <citation type="submission" date="2019-10" db="EMBL/GenBank/DDBJ databases">
        <title>Whole genome shotgun sequence of Acrocarpospora corrugata NBRC 13972.</title>
        <authorList>
            <person name="Ichikawa N."/>
            <person name="Kimura A."/>
            <person name="Kitahashi Y."/>
            <person name="Komaki H."/>
            <person name="Oguchi A."/>
        </authorList>
    </citation>
    <scope>NUCLEOTIDE SEQUENCE [LARGE SCALE GENOMIC DNA]</scope>
    <source>
        <strain evidence="10 11">NBRC 13972</strain>
    </source>
</reference>
<dbReference type="PANTHER" id="PTHR11808:SF15">
    <property type="entry name" value="CYSTATHIONINE GAMMA-LYASE"/>
    <property type="match status" value="1"/>
</dbReference>